<dbReference type="AlphaFoldDB" id="A0AAV5HT23"/>
<keyword evidence="2" id="KW-1185">Reference proteome</keyword>
<protein>
    <submittedName>
        <fullName evidence="1">Uncharacterized protein</fullName>
    </submittedName>
</protein>
<reference evidence="1 2" key="1">
    <citation type="journal article" date="2021" name="Commun. Biol.">
        <title>The genome of Shorea leprosula (Dipterocarpaceae) highlights the ecological relevance of drought in aseasonal tropical rainforests.</title>
        <authorList>
            <person name="Ng K.K.S."/>
            <person name="Kobayashi M.J."/>
            <person name="Fawcett J.A."/>
            <person name="Hatakeyama M."/>
            <person name="Paape T."/>
            <person name="Ng C.H."/>
            <person name="Ang C.C."/>
            <person name="Tnah L.H."/>
            <person name="Lee C.T."/>
            <person name="Nishiyama T."/>
            <person name="Sese J."/>
            <person name="O'Brien M.J."/>
            <person name="Copetti D."/>
            <person name="Mohd Noor M.I."/>
            <person name="Ong R.C."/>
            <person name="Putra M."/>
            <person name="Sireger I.Z."/>
            <person name="Indrioko S."/>
            <person name="Kosugi Y."/>
            <person name="Izuno A."/>
            <person name="Isagi Y."/>
            <person name="Lee S.L."/>
            <person name="Shimizu K.K."/>
        </authorList>
    </citation>
    <scope>NUCLEOTIDE SEQUENCE [LARGE SCALE GENOMIC DNA]</scope>
    <source>
        <strain evidence="1">214</strain>
    </source>
</reference>
<name>A0AAV5HT23_9ROSI</name>
<evidence type="ECO:0000313" key="2">
    <source>
        <dbReference type="Proteomes" id="UP001054252"/>
    </source>
</evidence>
<dbReference type="Proteomes" id="UP001054252">
    <property type="component" value="Unassembled WGS sequence"/>
</dbReference>
<accession>A0AAV5HT23</accession>
<proteinExistence type="predicted"/>
<sequence length="53" mass="5938">MAAIVATDMSHDQSRWEFSCDSEVDFDSEEYASMVYAALVVDKAVINSCSQRK</sequence>
<comment type="caution">
    <text evidence="1">The sequence shown here is derived from an EMBL/GenBank/DDBJ whole genome shotgun (WGS) entry which is preliminary data.</text>
</comment>
<organism evidence="1 2">
    <name type="scientific">Rubroshorea leprosula</name>
    <dbReference type="NCBI Taxonomy" id="152421"/>
    <lineage>
        <taxon>Eukaryota</taxon>
        <taxon>Viridiplantae</taxon>
        <taxon>Streptophyta</taxon>
        <taxon>Embryophyta</taxon>
        <taxon>Tracheophyta</taxon>
        <taxon>Spermatophyta</taxon>
        <taxon>Magnoliopsida</taxon>
        <taxon>eudicotyledons</taxon>
        <taxon>Gunneridae</taxon>
        <taxon>Pentapetalae</taxon>
        <taxon>rosids</taxon>
        <taxon>malvids</taxon>
        <taxon>Malvales</taxon>
        <taxon>Dipterocarpaceae</taxon>
        <taxon>Rubroshorea</taxon>
    </lineage>
</organism>
<evidence type="ECO:0000313" key="1">
    <source>
        <dbReference type="EMBL" id="GKU89074.1"/>
    </source>
</evidence>
<gene>
    <name evidence="1" type="ORF">SLEP1_g3264</name>
</gene>
<dbReference type="EMBL" id="BPVZ01000003">
    <property type="protein sequence ID" value="GKU89074.1"/>
    <property type="molecule type" value="Genomic_DNA"/>
</dbReference>